<dbReference type="Pfam" id="PF20167">
    <property type="entry name" value="Transposase_32"/>
    <property type="match status" value="1"/>
</dbReference>
<name>A0ABR0QMF6_GOSAR</name>
<gene>
    <name evidence="2" type="ORF">PVK06_009052</name>
</gene>
<evidence type="ECO:0000313" key="3">
    <source>
        <dbReference type="Proteomes" id="UP001358586"/>
    </source>
</evidence>
<reference evidence="2 3" key="1">
    <citation type="submission" date="2023-03" db="EMBL/GenBank/DDBJ databases">
        <title>WGS of Gossypium arboreum.</title>
        <authorList>
            <person name="Yu D."/>
        </authorList>
    </citation>
    <scope>NUCLEOTIDE SEQUENCE [LARGE SCALE GENOMIC DNA]</scope>
    <source>
        <tissue evidence="2">Leaf</tissue>
    </source>
</reference>
<evidence type="ECO:0000259" key="1">
    <source>
        <dbReference type="Pfam" id="PF20167"/>
    </source>
</evidence>
<dbReference type="InterPro" id="IPR046796">
    <property type="entry name" value="Transposase_32_dom"/>
</dbReference>
<organism evidence="2 3">
    <name type="scientific">Gossypium arboreum</name>
    <name type="common">Tree cotton</name>
    <name type="synonym">Gossypium nanking</name>
    <dbReference type="NCBI Taxonomy" id="29729"/>
    <lineage>
        <taxon>Eukaryota</taxon>
        <taxon>Viridiplantae</taxon>
        <taxon>Streptophyta</taxon>
        <taxon>Embryophyta</taxon>
        <taxon>Tracheophyta</taxon>
        <taxon>Spermatophyta</taxon>
        <taxon>Magnoliopsida</taxon>
        <taxon>eudicotyledons</taxon>
        <taxon>Gunneridae</taxon>
        <taxon>Pentapetalae</taxon>
        <taxon>rosids</taxon>
        <taxon>malvids</taxon>
        <taxon>Malvales</taxon>
        <taxon>Malvaceae</taxon>
        <taxon>Malvoideae</taxon>
        <taxon>Gossypium</taxon>
    </lineage>
</organism>
<comment type="caution">
    <text evidence="2">The sequence shown here is derived from an EMBL/GenBank/DDBJ whole genome shotgun (WGS) entry which is preliminary data.</text>
</comment>
<dbReference type="Proteomes" id="UP001358586">
    <property type="component" value="Chromosome 3"/>
</dbReference>
<sequence length="238" mass="27292">MARQFTAQTDVVPPRTFFNAMVEEKYKSNISKRPFCLEKGFLFTEEPFMRYETSISSVVEKHGWKIFCLHTKDILTKLVHEFYAHIASPKNAFIYIREVSVLFDEDNINAQYGLSDVQDMHSQLATTITPKGLTQVLIWYHFLKTHLIHSTHNSTVSKERMLLPHSIMMGSRINGGNIIFNEVHHSTQKNARSLNFPSLITALYQCINVQVQPREDITPNKGAITRVIVAKISVEVLP</sequence>
<accession>A0ABR0QMF6</accession>
<feature type="domain" description="Putative plant transposon protein" evidence="1">
    <location>
        <begin position="60"/>
        <end position="206"/>
    </location>
</feature>
<keyword evidence="3" id="KW-1185">Reference proteome</keyword>
<dbReference type="EMBL" id="JARKNE010000003">
    <property type="protein sequence ID" value="KAK5840169.1"/>
    <property type="molecule type" value="Genomic_DNA"/>
</dbReference>
<evidence type="ECO:0000313" key="2">
    <source>
        <dbReference type="EMBL" id="KAK5840169.1"/>
    </source>
</evidence>
<proteinExistence type="predicted"/>
<protein>
    <recommendedName>
        <fullName evidence="1">Putative plant transposon protein domain-containing protein</fullName>
    </recommendedName>
</protein>